<protein>
    <submittedName>
        <fullName evidence="2">Uncharacterized protein</fullName>
    </submittedName>
</protein>
<reference evidence="2 3" key="1">
    <citation type="journal article" date="2021" name="Nat. Plants">
        <title>The Taxus genome provides insights into paclitaxel biosynthesis.</title>
        <authorList>
            <person name="Xiong X."/>
            <person name="Gou J."/>
            <person name="Liao Q."/>
            <person name="Li Y."/>
            <person name="Zhou Q."/>
            <person name="Bi G."/>
            <person name="Li C."/>
            <person name="Du R."/>
            <person name="Wang X."/>
            <person name="Sun T."/>
            <person name="Guo L."/>
            <person name="Liang H."/>
            <person name="Lu P."/>
            <person name="Wu Y."/>
            <person name="Zhang Z."/>
            <person name="Ro D.K."/>
            <person name="Shang Y."/>
            <person name="Huang S."/>
            <person name="Yan J."/>
        </authorList>
    </citation>
    <scope>NUCLEOTIDE SEQUENCE [LARGE SCALE GENOMIC DNA]</scope>
    <source>
        <strain evidence="2">Ta-2019</strain>
    </source>
</reference>
<dbReference type="AlphaFoldDB" id="A0AA38FJ86"/>
<evidence type="ECO:0000313" key="2">
    <source>
        <dbReference type="EMBL" id="KAH9304930.1"/>
    </source>
</evidence>
<comment type="caution">
    <text evidence="2">The sequence shown here is derived from an EMBL/GenBank/DDBJ whole genome shotgun (WGS) entry which is preliminary data.</text>
</comment>
<dbReference type="EMBL" id="JAHRHJ020000008">
    <property type="protein sequence ID" value="KAH9304930.1"/>
    <property type="molecule type" value="Genomic_DNA"/>
</dbReference>
<feature type="region of interest" description="Disordered" evidence="1">
    <location>
        <begin position="23"/>
        <end position="70"/>
    </location>
</feature>
<proteinExistence type="predicted"/>
<feature type="non-terminal residue" evidence="2">
    <location>
        <position position="225"/>
    </location>
</feature>
<accession>A0AA38FJ86</accession>
<feature type="compositionally biased region" description="Basic and acidic residues" evidence="1">
    <location>
        <begin position="23"/>
        <end position="54"/>
    </location>
</feature>
<gene>
    <name evidence="2" type="ORF">KI387_009334</name>
</gene>
<dbReference type="Proteomes" id="UP000824469">
    <property type="component" value="Unassembled WGS sequence"/>
</dbReference>
<feature type="compositionally biased region" description="Acidic residues" evidence="1">
    <location>
        <begin position="58"/>
        <end position="70"/>
    </location>
</feature>
<feature type="non-terminal residue" evidence="2">
    <location>
        <position position="1"/>
    </location>
</feature>
<keyword evidence="3" id="KW-1185">Reference proteome</keyword>
<feature type="region of interest" description="Disordered" evidence="1">
    <location>
        <begin position="127"/>
        <end position="178"/>
    </location>
</feature>
<organism evidence="2 3">
    <name type="scientific">Taxus chinensis</name>
    <name type="common">Chinese yew</name>
    <name type="synonym">Taxus wallichiana var. chinensis</name>
    <dbReference type="NCBI Taxonomy" id="29808"/>
    <lineage>
        <taxon>Eukaryota</taxon>
        <taxon>Viridiplantae</taxon>
        <taxon>Streptophyta</taxon>
        <taxon>Embryophyta</taxon>
        <taxon>Tracheophyta</taxon>
        <taxon>Spermatophyta</taxon>
        <taxon>Pinopsida</taxon>
        <taxon>Pinidae</taxon>
        <taxon>Conifers II</taxon>
        <taxon>Cupressales</taxon>
        <taxon>Taxaceae</taxon>
        <taxon>Taxus</taxon>
    </lineage>
</organism>
<evidence type="ECO:0000256" key="1">
    <source>
        <dbReference type="SAM" id="MobiDB-lite"/>
    </source>
</evidence>
<feature type="compositionally biased region" description="Basic and acidic residues" evidence="1">
    <location>
        <begin position="139"/>
        <end position="166"/>
    </location>
</feature>
<name>A0AA38FJ86_TAXCH</name>
<evidence type="ECO:0000313" key="3">
    <source>
        <dbReference type="Proteomes" id="UP000824469"/>
    </source>
</evidence>
<sequence>VIQNKVWKAKSFKEQQYKVIKHEVMESGRSSKDGEARAEYSQEGQSSEKDEDKTGPIYDEDEREVDGADLEEEMKILEELMKRMTAKIERNQEIERRRRRIVEKKEREEVLPRIEQHEKLQEMKQLRKEELEKEEADQERERMKMTKLKMVNEKTKRNGEEEHSVDIQEASCPQPFTSNGVVNIVNAGLADKEMNQVYDSMRKFMRQEEQEDIEDTCDNEIEAFK</sequence>